<keyword evidence="3" id="KW-1185">Reference proteome</keyword>
<dbReference type="Proteomes" id="UP000265520">
    <property type="component" value="Unassembled WGS sequence"/>
</dbReference>
<name>A0A392R2Z6_9FABA</name>
<organism evidence="2 3">
    <name type="scientific">Trifolium medium</name>
    <dbReference type="NCBI Taxonomy" id="97028"/>
    <lineage>
        <taxon>Eukaryota</taxon>
        <taxon>Viridiplantae</taxon>
        <taxon>Streptophyta</taxon>
        <taxon>Embryophyta</taxon>
        <taxon>Tracheophyta</taxon>
        <taxon>Spermatophyta</taxon>
        <taxon>Magnoliopsida</taxon>
        <taxon>eudicotyledons</taxon>
        <taxon>Gunneridae</taxon>
        <taxon>Pentapetalae</taxon>
        <taxon>rosids</taxon>
        <taxon>fabids</taxon>
        <taxon>Fabales</taxon>
        <taxon>Fabaceae</taxon>
        <taxon>Papilionoideae</taxon>
        <taxon>50 kb inversion clade</taxon>
        <taxon>NPAAA clade</taxon>
        <taxon>Hologalegina</taxon>
        <taxon>IRL clade</taxon>
        <taxon>Trifolieae</taxon>
        <taxon>Trifolium</taxon>
    </lineage>
</organism>
<accession>A0A392R2Z6</accession>
<proteinExistence type="predicted"/>
<evidence type="ECO:0000256" key="1">
    <source>
        <dbReference type="SAM" id="MobiDB-lite"/>
    </source>
</evidence>
<feature type="region of interest" description="Disordered" evidence="1">
    <location>
        <begin position="1"/>
        <end position="25"/>
    </location>
</feature>
<evidence type="ECO:0000313" key="3">
    <source>
        <dbReference type="Proteomes" id="UP000265520"/>
    </source>
</evidence>
<evidence type="ECO:0000313" key="2">
    <source>
        <dbReference type="EMBL" id="MCI30599.1"/>
    </source>
</evidence>
<reference evidence="2 3" key="1">
    <citation type="journal article" date="2018" name="Front. Plant Sci.">
        <title>Red Clover (Trifolium pratense) and Zigzag Clover (T. medium) - A Picture of Genomic Similarities and Differences.</title>
        <authorList>
            <person name="Dluhosova J."/>
            <person name="Istvanek J."/>
            <person name="Nedelnik J."/>
            <person name="Repkova J."/>
        </authorList>
    </citation>
    <scope>NUCLEOTIDE SEQUENCE [LARGE SCALE GENOMIC DNA]</scope>
    <source>
        <strain evidence="3">cv. 10/8</strain>
        <tissue evidence="2">Leaf</tissue>
    </source>
</reference>
<dbReference type="AlphaFoldDB" id="A0A392R2Z6"/>
<dbReference type="EMBL" id="LXQA010180890">
    <property type="protein sequence ID" value="MCI30599.1"/>
    <property type="molecule type" value="Genomic_DNA"/>
</dbReference>
<sequence>MESVDEYTEEGNEEEAEKYQDYTIQ</sequence>
<feature type="compositionally biased region" description="Acidic residues" evidence="1">
    <location>
        <begin position="1"/>
        <end position="16"/>
    </location>
</feature>
<feature type="non-terminal residue" evidence="2">
    <location>
        <position position="25"/>
    </location>
</feature>
<comment type="caution">
    <text evidence="2">The sequence shown here is derived from an EMBL/GenBank/DDBJ whole genome shotgun (WGS) entry which is preliminary data.</text>
</comment>
<protein>
    <submittedName>
        <fullName evidence="2">Uncharacterized protein</fullName>
    </submittedName>
</protein>